<gene>
    <name evidence="2" type="ORF">AVDCRST_MAG07-3077</name>
</gene>
<feature type="region of interest" description="Disordered" evidence="1">
    <location>
        <begin position="1"/>
        <end position="124"/>
    </location>
</feature>
<name>A0A6J4M7J9_9ACTN</name>
<reference evidence="2" key="1">
    <citation type="submission" date="2020-02" db="EMBL/GenBank/DDBJ databases">
        <authorList>
            <person name="Meier V. D."/>
        </authorList>
    </citation>
    <scope>NUCLEOTIDE SEQUENCE</scope>
    <source>
        <strain evidence="2">AVDCRST_MAG07</strain>
    </source>
</reference>
<evidence type="ECO:0000313" key="2">
    <source>
        <dbReference type="EMBL" id="CAA9351905.1"/>
    </source>
</evidence>
<sequence>ARLHPAPGRLPPGVDQRCPGRQRDAALPGGAGGAHRRRALPRRDHRRGRPRRPGQLRRRHARLARRHGPSPGRRDRRGRRQPRDRLHHGAARHEHPPRPHRARPGAGPAGARPADLAAAAAASV</sequence>
<feature type="non-terminal residue" evidence="2">
    <location>
        <position position="124"/>
    </location>
</feature>
<dbReference type="AlphaFoldDB" id="A0A6J4M7J9"/>
<feature type="compositionally biased region" description="Low complexity" evidence="1">
    <location>
        <begin position="104"/>
        <end position="124"/>
    </location>
</feature>
<organism evidence="2">
    <name type="scientific">uncultured Frankineae bacterium</name>
    <dbReference type="NCBI Taxonomy" id="437475"/>
    <lineage>
        <taxon>Bacteria</taxon>
        <taxon>Bacillati</taxon>
        <taxon>Actinomycetota</taxon>
        <taxon>Actinomycetes</taxon>
        <taxon>Frankiales</taxon>
        <taxon>environmental samples</taxon>
    </lineage>
</organism>
<proteinExistence type="predicted"/>
<evidence type="ECO:0000256" key="1">
    <source>
        <dbReference type="SAM" id="MobiDB-lite"/>
    </source>
</evidence>
<accession>A0A6J4M7J9</accession>
<dbReference type="EMBL" id="CADCUB010000145">
    <property type="protein sequence ID" value="CAA9351905.1"/>
    <property type="molecule type" value="Genomic_DNA"/>
</dbReference>
<feature type="compositionally biased region" description="Basic residues" evidence="1">
    <location>
        <begin position="34"/>
        <end position="90"/>
    </location>
</feature>
<feature type="non-terminal residue" evidence="2">
    <location>
        <position position="1"/>
    </location>
</feature>
<protein>
    <submittedName>
        <fullName evidence="2">RsbS, negative regulator of sigma-B</fullName>
    </submittedName>
</protein>